<sequence length="388" mass="43918">MECVGDRKDLLQHNERHKSSDISGLIAVKLDEMAELLMLVPTYSKSTRKLKQKLVMISHQEIAAVHVIYSVSIECEELDCQSRALQQDIHIHDISQVTLIKGTTIYKNVSVLTGRCNLCDSIYYADHKSVNQGSIQKQSVYLNSAKYMKIGQSTWIDWSFGIFMLLLLHIQSFEIINLVKSTWIALQFNPIVTFGRHLFRSKISIPTDHACLECTQPFRADANSDTIDVKYAYVTMHVVDGIVMEPTHSAYPVCQNELLNACGGVFCAVHEMEYDRNSNSTKVAFTHACEEHQREWQKHVQNHSSGALAGVRRMLRQPGENLEWLAASIQNTPQPHDGPAPPERELKNYFNFNCFYCVETVCAPCGTVIAWAKFAQSESPTNIMAFLN</sequence>
<name>A0A409XM20_PSICY</name>
<dbReference type="EMBL" id="NHYD01001251">
    <property type="protein sequence ID" value="PPQ91760.1"/>
    <property type="molecule type" value="Genomic_DNA"/>
</dbReference>
<evidence type="ECO:0000313" key="2">
    <source>
        <dbReference type="EMBL" id="PPQ91760.1"/>
    </source>
</evidence>
<accession>A0A409XM20</accession>
<dbReference type="Pfam" id="PF18718">
    <property type="entry name" value="CxC5"/>
    <property type="match status" value="1"/>
</dbReference>
<dbReference type="STRING" id="93625.A0A409XM20"/>
<comment type="caution">
    <text evidence="2">The sequence shown here is derived from an EMBL/GenBank/DDBJ whole genome shotgun (WGS) entry which is preliminary data.</text>
</comment>
<keyword evidence="3" id="KW-1185">Reference proteome</keyword>
<organism evidence="2 3">
    <name type="scientific">Psilocybe cyanescens</name>
    <dbReference type="NCBI Taxonomy" id="93625"/>
    <lineage>
        <taxon>Eukaryota</taxon>
        <taxon>Fungi</taxon>
        <taxon>Dikarya</taxon>
        <taxon>Basidiomycota</taxon>
        <taxon>Agaricomycotina</taxon>
        <taxon>Agaricomycetes</taxon>
        <taxon>Agaricomycetidae</taxon>
        <taxon>Agaricales</taxon>
        <taxon>Agaricineae</taxon>
        <taxon>Strophariaceae</taxon>
        <taxon>Psilocybe</taxon>
    </lineage>
</organism>
<dbReference type="Proteomes" id="UP000283269">
    <property type="component" value="Unassembled WGS sequence"/>
</dbReference>
<dbReference type="AlphaFoldDB" id="A0A409XM20"/>
<dbReference type="OrthoDB" id="2527272at2759"/>
<evidence type="ECO:0000313" key="3">
    <source>
        <dbReference type="Proteomes" id="UP000283269"/>
    </source>
</evidence>
<dbReference type="InterPro" id="IPR041539">
    <property type="entry name" value="CxC5"/>
</dbReference>
<evidence type="ECO:0000259" key="1">
    <source>
        <dbReference type="Pfam" id="PF18718"/>
    </source>
</evidence>
<feature type="domain" description="CxC5 like cysteine cluster associated with KDZ" evidence="1">
    <location>
        <begin position="64"/>
        <end position="163"/>
    </location>
</feature>
<protein>
    <recommendedName>
        <fullName evidence="1">CxC5 like cysteine cluster associated with KDZ domain-containing protein</fullName>
    </recommendedName>
</protein>
<gene>
    <name evidence="2" type="ORF">CVT25_000503</name>
</gene>
<reference evidence="2 3" key="1">
    <citation type="journal article" date="2018" name="Evol. Lett.">
        <title>Horizontal gene cluster transfer increased hallucinogenic mushroom diversity.</title>
        <authorList>
            <person name="Reynolds H.T."/>
            <person name="Vijayakumar V."/>
            <person name="Gluck-Thaler E."/>
            <person name="Korotkin H.B."/>
            <person name="Matheny P.B."/>
            <person name="Slot J.C."/>
        </authorList>
    </citation>
    <scope>NUCLEOTIDE SEQUENCE [LARGE SCALE GENOMIC DNA]</scope>
    <source>
        <strain evidence="2 3">2631</strain>
    </source>
</reference>
<dbReference type="InParanoid" id="A0A409XM20"/>
<proteinExistence type="predicted"/>